<name>A0A1W2D5Z5_KIBAR</name>
<dbReference type="NCBIfam" id="TIGR00026">
    <property type="entry name" value="hi_GC_TIGR00026"/>
    <property type="match status" value="1"/>
</dbReference>
<evidence type="ECO:0000256" key="1">
    <source>
        <dbReference type="ARBA" id="ARBA00008710"/>
    </source>
</evidence>
<dbReference type="Gene3D" id="2.30.110.10">
    <property type="entry name" value="Electron Transport, Fmn-binding Protein, Chain A"/>
    <property type="match status" value="1"/>
</dbReference>
<proteinExistence type="inferred from homology"/>
<accession>A0A1W2D5Z5</accession>
<organism evidence="3 4">
    <name type="scientific">Kibdelosporangium aridum</name>
    <dbReference type="NCBI Taxonomy" id="2030"/>
    <lineage>
        <taxon>Bacteria</taxon>
        <taxon>Bacillati</taxon>
        <taxon>Actinomycetota</taxon>
        <taxon>Actinomycetes</taxon>
        <taxon>Pseudonocardiales</taxon>
        <taxon>Pseudonocardiaceae</taxon>
        <taxon>Kibdelosporangium</taxon>
    </lineage>
</organism>
<reference evidence="3 4" key="1">
    <citation type="submission" date="2017-04" db="EMBL/GenBank/DDBJ databases">
        <authorList>
            <person name="Afonso C.L."/>
            <person name="Miller P.J."/>
            <person name="Scott M.A."/>
            <person name="Spackman E."/>
            <person name="Goraichik I."/>
            <person name="Dimitrov K.M."/>
            <person name="Suarez D.L."/>
            <person name="Swayne D.E."/>
        </authorList>
    </citation>
    <scope>NUCLEOTIDE SEQUENCE [LARGE SCALE GENOMIC DNA]</scope>
    <source>
        <strain evidence="3 4">DSM 43828</strain>
    </source>
</reference>
<dbReference type="Proteomes" id="UP000192674">
    <property type="component" value="Unassembled WGS sequence"/>
</dbReference>
<evidence type="ECO:0000313" key="3">
    <source>
        <dbReference type="EMBL" id="SMC92879.1"/>
    </source>
</evidence>
<evidence type="ECO:0000313" key="4">
    <source>
        <dbReference type="Proteomes" id="UP000192674"/>
    </source>
</evidence>
<dbReference type="GO" id="GO:0070967">
    <property type="term" value="F:coenzyme F420 binding"/>
    <property type="evidence" value="ECO:0007669"/>
    <property type="project" value="TreeGrafter"/>
</dbReference>
<dbReference type="SUPFAM" id="SSF50475">
    <property type="entry name" value="FMN-binding split barrel"/>
    <property type="match status" value="1"/>
</dbReference>
<comment type="catalytic activity">
    <reaction evidence="2">
        <text>oxidized coenzyme F420-(gamma-L-Glu)(n) + a quinol + H(+) = reduced coenzyme F420-(gamma-L-Glu)(n) + a quinone</text>
        <dbReference type="Rhea" id="RHEA:39663"/>
        <dbReference type="Rhea" id="RHEA-COMP:12939"/>
        <dbReference type="Rhea" id="RHEA-COMP:14378"/>
        <dbReference type="ChEBI" id="CHEBI:15378"/>
        <dbReference type="ChEBI" id="CHEBI:24646"/>
        <dbReference type="ChEBI" id="CHEBI:132124"/>
        <dbReference type="ChEBI" id="CHEBI:133980"/>
        <dbReference type="ChEBI" id="CHEBI:139511"/>
    </reaction>
</comment>
<protein>
    <submittedName>
        <fullName evidence="3">Deazaflavin-dependent oxidoreductase, nitroreductase family</fullName>
    </submittedName>
</protein>
<dbReference type="RefSeq" id="WP_143446328.1">
    <property type="nucleotide sequence ID" value="NZ_FWXV01000002.1"/>
</dbReference>
<dbReference type="EMBL" id="FWXV01000002">
    <property type="protein sequence ID" value="SMC92879.1"/>
    <property type="molecule type" value="Genomic_DNA"/>
</dbReference>
<sequence length="136" mass="14945">MSDFNTQVIEEFRANEGKVGGMFDGATMTILTTTGAKSGRSVSSPLVYLPDGDRIVIIASNGGADKNPAWYHNIKANPDVTVEVGAEKYEGKAEEVTDRAERDALYARMVERAPGFADYERNTKRLIPVIAVYRKN</sequence>
<dbReference type="InterPro" id="IPR004378">
    <property type="entry name" value="F420H2_quin_Rdtase"/>
</dbReference>
<dbReference type="AlphaFoldDB" id="A0A1W2D5Z5"/>
<evidence type="ECO:0000256" key="2">
    <source>
        <dbReference type="ARBA" id="ARBA00049106"/>
    </source>
</evidence>
<dbReference type="InterPro" id="IPR012349">
    <property type="entry name" value="Split_barrel_FMN-bd"/>
</dbReference>
<dbReference type="PANTHER" id="PTHR39428">
    <property type="entry name" value="F420H(2)-DEPENDENT QUINONE REDUCTASE RV1261C"/>
    <property type="match status" value="1"/>
</dbReference>
<dbReference type="OrthoDB" id="8225825at2"/>
<dbReference type="PANTHER" id="PTHR39428:SF1">
    <property type="entry name" value="F420H(2)-DEPENDENT QUINONE REDUCTASE RV1261C"/>
    <property type="match status" value="1"/>
</dbReference>
<dbReference type="GO" id="GO:0016491">
    <property type="term" value="F:oxidoreductase activity"/>
    <property type="evidence" value="ECO:0007669"/>
    <property type="project" value="InterPro"/>
</dbReference>
<dbReference type="Pfam" id="PF04075">
    <property type="entry name" value="F420H2_quin_red"/>
    <property type="match status" value="1"/>
</dbReference>
<dbReference type="GO" id="GO:0005886">
    <property type="term" value="C:plasma membrane"/>
    <property type="evidence" value="ECO:0007669"/>
    <property type="project" value="TreeGrafter"/>
</dbReference>
<keyword evidence="4" id="KW-1185">Reference proteome</keyword>
<comment type="similarity">
    <text evidence="1">Belongs to the F420H(2)-dependent quinone reductase family.</text>
</comment>
<gene>
    <name evidence="3" type="ORF">SAMN05661093_02896</name>
</gene>